<dbReference type="PANTHER" id="PTHR30401:SF0">
    <property type="entry name" value="TRNA 2-SELENOURIDINE SYNTHASE"/>
    <property type="match status" value="1"/>
</dbReference>
<evidence type="ECO:0000256" key="1">
    <source>
        <dbReference type="ARBA" id="ARBA00023266"/>
    </source>
</evidence>
<dbReference type="Pfam" id="PF26341">
    <property type="entry name" value="AAA_SelU"/>
    <property type="match status" value="1"/>
</dbReference>
<dbReference type="Pfam" id="PF00581">
    <property type="entry name" value="Rhodanese"/>
    <property type="match status" value="1"/>
</dbReference>
<feature type="domain" description="Rhodanese" evidence="2">
    <location>
        <begin position="11"/>
        <end position="133"/>
    </location>
</feature>
<dbReference type="InterPro" id="IPR036873">
    <property type="entry name" value="Rhodanese-like_dom_sf"/>
</dbReference>
<dbReference type="InterPro" id="IPR001763">
    <property type="entry name" value="Rhodanese-like_dom"/>
</dbReference>
<comment type="caution">
    <text evidence="3">The sequence shown here is derived from an EMBL/GenBank/DDBJ whole genome shotgun (WGS) entry which is preliminary data.</text>
</comment>
<name>A0A9W6GNK1_9FUSO</name>
<proteinExistence type="predicted"/>
<dbReference type="NCBIfam" id="NF008752">
    <property type="entry name" value="PRK11784.1-4"/>
    <property type="match status" value="1"/>
</dbReference>
<protein>
    <submittedName>
        <fullName evidence="3">tRNA 2-selenouridine(34) synthase MnmH</fullName>
    </submittedName>
</protein>
<dbReference type="InterPro" id="IPR058840">
    <property type="entry name" value="AAA_SelU"/>
</dbReference>
<dbReference type="PROSITE" id="PS50206">
    <property type="entry name" value="RHODANESE_3"/>
    <property type="match status" value="1"/>
</dbReference>
<dbReference type="InterPro" id="IPR017582">
    <property type="entry name" value="SelU"/>
</dbReference>
<sequence>MVVLSYERFLKEKSAILIDVRSPKEFEAEPIPGAVNVPILDNDERAAVGTAYKQVSPEEAKRLGMNYISKKLPEMFEEINNLSKEYKKLVFYCARGGMRSSSVTSLFAALGYKASKLDGGYKSYRQHVAKEIPHLNEGIKYVVLHGRTGIGKTKVLQRLEERGYSVLDLEKFADHKGSFYGALCESREQSQKRFESEVFEHLRTRKYDYFLVESESKRIGNVYVPEPIFQSMTDGYHVLLETSMDHRVEIIMEDYAKAPVDEMLACTTKLRRYLKEEDVVRYEEMLKNKEFALFSRSIMEEYYDPLYQKSINKYDFDDTVYYEDLNTAVEGVINFLTKEDLHRTESEEVAE</sequence>
<dbReference type="AlphaFoldDB" id="A0A9W6GNK1"/>
<evidence type="ECO:0000313" key="4">
    <source>
        <dbReference type="Proteomes" id="UP001144471"/>
    </source>
</evidence>
<keyword evidence="1" id="KW-0711">Selenium</keyword>
<dbReference type="Proteomes" id="UP001144471">
    <property type="component" value="Unassembled WGS sequence"/>
</dbReference>
<dbReference type="GO" id="GO:0043828">
    <property type="term" value="F:tRNA 2-selenouridine synthase activity"/>
    <property type="evidence" value="ECO:0007669"/>
    <property type="project" value="InterPro"/>
</dbReference>
<dbReference type="NCBIfam" id="NF008750">
    <property type="entry name" value="PRK11784.1-2"/>
    <property type="match status" value="1"/>
</dbReference>
<dbReference type="PANTHER" id="PTHR30401">
    <property type="entry name" value="TRNA 2-SELENOURIDINE SYNTHASE"/>
    <property type="match status" value="1"/>
</dbReference>
<dbReference type="SUPFAM" id="SSF52540">
    <property type="entry name" value="P-loop containing nucleoside triphosphate hydrolases"/>
    <property type="match status" value="1"/>
</dbReference>
<dbReference type="SMART" id="SM00450">
    <property type="entry name" value="RHOD"/>
    <property type="match status" value="1"/>
</dbReference>
<dbReference type="Gene3D" id="3.40.250.10">
    <property type="entry name" value="Rhodanese-like domain"/>
    <property type="match status" value="1"/>
</dbReference>
<organism evidence="3 4">
    <name type="scientific">Propionigenium maris DSM 9537</name>
    <dbReference type="NCBI Taxonomy" id="1123000"/>
    <lineage>
        <taxon>Bacteria</taxon>
        <taxon>Fusobacteriati</taxon>
        <taxon>Fusobacteriota</taxon>
        <taxon>Fusobacteriia</taxon>
        <taxon>Fusobacteriales</taxon>
        <taxon>Fusobacteriaceae</taxon>
        <taxon>Propionigenium</taxon>
    </lineage>
</organism>
<evidence type="ECO:0000259" key="2">
    <source>
        <dbReference type="PROSITE" id="PS50206"/>
    </source>
</evidence>
<gene>
    <name evidence="3" type="ORF">PM10SUCC1_24600</name>
</gene>
<dbReference type="RefSeq" id="WP_281836356.1">
    <property type="nucleotide sequence ID" value="NZ_BSDY01000011.1"/>
</dbReference>
<keyword evidence="4" id="KW-1185">Reference proteome</keyword>
<dbReference type="NCBIfam" id="TIGR03167">
    <property type="entry name" value="tRNA_sel_U_synt"/>
    <property type="match status" value="1"/>
</dbReference>
<dbReference type="InterPro" id="IPR027417">
    <property type="entry name" value="P-loop_NTPase"/>
</dbReference>
<evidence type="ECO:0000313" key="3">
    <source>
        <dbReference type="EMBL" id="GLI56946.1"/>
    </source>
</evidence>
<accession>A0A9W6GNK1</accession>
<reference evidence="3" key="1">
    <citation type="submission" date="2022-12" db="EMBL/GenBank/DDBJ databases">
        <title>Reference genome sequencing for broad-spectrum identification of bacterial and archaeal isolates by mass spectrometry.</title>
        <authorList>
            <person name="Sekiguchi Y."/>
            <person name="Tourlousse D.M."/>
        </authorList>
    </citation>
    <scope>NUCLEOTIDE SEQUENCE</scope>
    <source>
        <strain evidence="3">10succ1</strain>
    </source>
</reference>
<dbReference type="SUPFAM" id="SSF52821">
    <property type="entry name" value="Rhodanese/Cell cycle control phosphatase"/>
    <property type="match status" value="1"/>
</dbReference>
<dbReference type="EMBL" id="BSDY01000011">
    <property type="protein sequence ID" value="GLI56946.1"/>
    <property type="molecule type" value="Genomic_DNA"/>
</dbReference>
<dbReference type="GO" id="GO:0002098">
    <property type="term" value="P:tRNA wobble uridine modification"/>
    <property type="evidence" value="ECO:0007669"/>
    <property type="project" value="InterPro"/>
</dbReference>